<keyword evidence="4" id="KW-0274">FAD</keyword>
<dbReference type="RefSeq" id="WP_163613152.1">
    <property type="nucleotide sequence ID" value="NZ_JAAGWB010000067.1"/>
</dbReference>
<dbReference type="Proteomes" id="UP000471152">
    <property type="component" value="Unassembled WGS sequence"/>
</dbReference>
<feature type="domain" description="FAD/NAD(P)-binding" evidence="8">
    <location>
        <begin position="21"/>
        <end position="246"/>
    </location>
</feature>
<dbReference type="InterPro" id="IPR051473">
    <property type="entry name" value="P2Ox-like"/>
</dbReference>
<dbReference type="PANTHER" id="PTHR42784:SF1">
    <property type="entry name" value="PYRANOSE 2-OXIDASE"/>
    <property type="match status" value="1"/>
</dbReference>
<gene>
    <name evidence="10" type="ORF">G3R41_20850</name>
    <name evidence="9" type="ORF">GCU67_20135</name>
</gene>
<dbReference type="Pfam" id="PF05199">
    <property type="entry name" value="GMC_oxred_C"/>
    <property type="match status" value="1"/>
</dbReference>
<comment type="similarity">
    <text evidence="2">Belongs to the GMC oxidoreductase family.</text>
</comment>
<evidence type="ECO:0000313" key="11">
    <source>
        <dbReference type="Proteomes" id="UP000468828"/>
    </source>
</evidence>
<reference evidence="10 12" key="2">
    <citation type="submission" date="2020-02" db="EMBL/GenBank/DDBJ databases">
        <title>The WGS of Modestobacter muralis DSM 100205.</title>
        <authorList>
            <person name="Jiang Z."/>
        </authorList>
    </citation>
    <scope>NUCLEOTIDE SEQUENCE [LARGE SCALE GENOMIC DNA]</scope>
    <source>
        <strain evidence="10 12">DSM 100205</strain>
    </source>
</reference>
<evidence type="ECO:0000256" key="5">
    <source>
        <dbReference type="ARBA" id="ARBA00023002"/>
    </source>
</evidence>
<organism evidence="9 11">
    <name type="scientific">Modestobacter muralis</name>
    <dbReference type="NCBI Taxonomy" id="1608614"/>
    <lineage>
        <taxon>Bacteria</taxon>
        <taxon>Bacillati</taxon>
        <taxon>Actinomycetota</taxon>
        <taxon>Actinomycetes</taxon>
        <taxon>Geodermatophilales</taxon>
        <taxon>Geodermatophilaceae</taxon>
        <taxon>Modestobacter</taxon>
    </lineage>
</organism>
<evidence type="ECO:0000313" key="10">
    <source>
        <dbReference type="EMBL" id="NEN53358.1"/>
    </source>
</evidence>
<dbReference type="AlphaFoldDB" id="A0A6P0F5E3"/>
<evidence type="ECO:0000256" key="3">
    <source>
        <dbReference type="ARBA" id="ARBA00022630"/>
    </source>
</evidence>
<evidence type="ECO:0000256" key="2">
    <source>
        <dbReference type="ARBA" id="ARBA00010790"/>
    </source>
</evidence>
<evidence type="ECO:0000313" key="12">
    <source>
        <dbReference type="Proteomes" id="UP000471152"/>
    </source>
</evidence>
<dbReference type="SUPFAM" id="SSF51905">
    <property type="entry name" value="FAD/NAD(P)-binding domain"/>
    <property type="match status" value="1"/>
</dbReference>
<keyword evidence="11" id="KW-1185">Reference proteome</keyword>
<dbReference type="Gene3D" id="3.40.50.720">
    <property type="entry name" value="NAD(P)-binding Rossmann-like Domain"/>
    <property type="match status" value="1"/>
</dbReference>
<evidence type="ECO:0000256" key="4">
    <source>
        <dbReference type="ARBA" id="ARBA00022827"/>
    </source>
</evidence>
<keyword evidence="3" id="KW-0285">Flavoprotein</keyword>
<dbReference type="PANTHER" id="PTHR42784">
    <property type="entry name" value="PYRANOSE 2-OXIDASE"/>
    <property type="match status" value="1"/>
</dbReference>
<dbReference type="EMBL" id="JAAGWB010000067">
    <property type="protein sequence ID" value="NEN53358.1"/>
    <property type="molecule type" value="Genomic_DNA"/>
</dbReference>
<dbReference type="InterPro" id="IPR036188">
    <property type="entry name" value="FAD/NAD-bd_sf"/>
</dbReference>
<dbReference type="Gene3D" id="3.50.50.60">
    <property type="entry name" value="FAD/NAD(P)-binding domain"/>
    <property type="match status" value="2"/>
</dbReference>
<accession>A0A6P0F5E3</accession>
<keyword evidence="5" id="KW-0560">Oxidoreductase</keyword>
<dbReference type="Proteomes" id="UP000468828">
    <property type="component" value="Unassembled WGS sequence"/>
</dbReference>
<dbReference type="InterPro" id="IPR007867">
    <property type="entry name" value="GMC_OxRtase_C"/>
</dbReference>
<dbReference type="GO" id="GO:0016614">
    <property type="term" value="F:oxidoreductase activity, acting on CH-OH group of donors"/>
    <property type="evidence" value="ECO:0007669"/>
    <property type="project" value="InterPro"/>
</dbReference>
<evidence type="ECO:0000259" key="6">
    <source>
        <dbReference type="Pfam" id="PF01370"/>
    </source>
</evidence>
<evidence type="ECO:0000256" key="1">
    <source>
        <dbReference type="ARBA" id="ARBA00001974"/>
    </source>
</evidence>
<evidence type="ECO:0000259" key="7">
    <source>
        <dbReference type="Pfam" id="PF05199"/>
    </source>
</evidence>
<reference evidence="9 11" key="1">
    <citation type="submission" date="2020-01" db="EMBL/GenBank/DDBJ databases">
        <title>the WGS Modestobacter muralis CPCC 204518.</title>
        <authorList>
            <person name="Jiang Z."/>
        </authorList>
    </citation>
    <scope>NUCLEOTIDE SEQUENCE [LARGE SCALE GENOMIC DNA]</scope>
    <source>
        <strain evidence="9 11">DSM 100205</strain>
    </source>
</reference>
<proteinExistence type="inferred from homology"/>
<protein>
    <submittedName>
        <fullName evidence="9">NAD-dependent epimerase/dehydratase family protein</fullName>
    </submittedName>
</protein>
<evidence type="ECO:0000259" key="8">
    <source>
        <dbReference type="Pfam" id="PF07992"/>
    </source>
</evidence>
<dbReference type="PRINTS" id="PR00420">
    <property type="entry name" value="RNGMNOXGNASE"/>
</dbReference>
<dbReference type="InterPro" id="IPR036291">
    <property type="entry name" value="NAD(P)-bd_dom_sf"/>
</dbReference>
<sequence>MPLAELEAVGDSGLPALRTCDVCVVGTGPAGATLARELSGSGLQVTVLESGGSARTDRADALNEVENVGRPRAEDQWAVRNRVLGGSSHTWGGRCAPFDDVDFAERSWIPGSGWPFGREELDPYLDRAASHLGLVVGTGFEDDNFWALAGRPRPARDPDPELLRSFFWQFSRDSDESYPFEYMRFGRSLARRVGPNVTVVTGATVVRVDPVDSGRTVRSVEYVGPDGRRRTLTAATVVLAAGGIENARILLSSDTVTPDGLGNDHGRVGRYLMDHPRGLLASFDLAGTGELQKRLGRYNVRGRMFRAGYRLSPAVQEAEGLLNCAAWLGEELADDDPWAALRRLAGGKPRLPDDAVALSGNLGFLARGARDYFIERNGVPRKLSALQLLGMVEQRPDADSRVTLSERRDAFGVRLPRIDWRVHPDEPRTMRRMAELVAQEITRLGLPAPTLQEWVRDGADFPPAVIDVAHPTGTTRMAVDPATGVVDANCQVHGVAGLYVAGSSVFPTAGHCNPTHMIVAMAIRLADHLKDVLVRTSVPQVPRGRTLTVLLTGGTGRIGRVVLGDLVARGYRVRATTSRQPPEDHRPEVEWVEFDLLEASASALDELVAGCDAVVHLAAEIGQQDRMQRLNVEATRLLAEAVERAGVRSFTYTSTVSVYGSGRHRTATEDSAVLTVDHDVPAEYWALDYVREYGRTKLAGELALREVARHARYTVFRPAVVVDVDDLVAIRDWGRGKRVLAAHRHAHHVYVRDVAEAVAWSVERSLAGVGEPGVTIYNLAEDDVPEPTHAQFLKRAHAVSGDPRFRVLPVPGAADWLHDFLRFRRSPFRKPLWRMRFPSDRLQAAGFTPRYGMAHAQNEALDRIRLDAGR</sequence>
<dbReference type="Pfam" id="PF07992">
    <property type="entry name" value="Pyr_redox_2"/>
    <property type="match status" value="1"/>
</dbReference>
<comment type="cofactor">
    <cofactor evidence="1">
        <name>FAD</name>
        <dbReference type="ChEBI" id="CHEBI:57692"/>
    </cofactor>
</comment>
<dbReference type="SUPFAM" id="SSF51735">
    <property type="entry name" value="NAD(P)-binding Rossmann-fold domains"/>
    <property type="match status" value="1"/>
</dbReference>
<dbReference type="Pfam" id="PF01370">
    <property type="entry name" value="Epimerase"/>
    <property type="match status" value="1"/>
</dbReference>
<dbReference type="InterPro" id="IPR001509">
    <property type="entry name" value="Epimerase_deHydtase"/>
</dbReference>
<feature type="domain" description="Glucose-methanol-choline oxidoreductase C-terminal" evidence="7">
    <location>
        <begin position="396"/>
        <end position="522"/>
    </location>
</feature>
<comment type="caution">
    <text evidence="9">The sequence shown here is derived from an EMBL/GenBank/DDBJ whole genome shotgun (WGS) entry which is preliminary data.</text>
</comment>
<dbReference type="InterPro" id="IPR023753">
    <property type="entry name" value="FAD/NAD-binding_dom"/>
</dbReference>
<evidence type="ECO:0000313" key="9">
    <source>
        <dbReference type="EMBL" id="NEK96458.1"/>
    </source>
</evidence>
<name>A0A6P0F5E3_9ACTN</name>
<dbReference type="EMBL" id="JAAGWH010000064">
    <property type="protein sequence ID" value="NEK96458.1"/>
    <property type="molecule type" value="Genomic_DNA"/>
</dbReference>
<feature type="domain" description="NAD-dependent epimerase/dehydratase" evidence="6">
    <location>
        <begin position="549"/>
        <end position="764"/>
    </location>
</feature>